<dbReference type="Proteomes" id="UP000014216">
    <property type="component" value="Unassembled WGS sequence"/>
</dbReference>
<name>S0G3T2_9BACT</name>
<accession>S0G3T2</accession>
<evidence type="ECO:0000313" key="3">
    <source>
        <dbReference type="EMBL" id="EMS81575.1"/>
    </source>
</evidence>
<feature type="chain" id="PRO_5004487453" description="RcnB family protein" evidence="2">
    <location>
        <begin position="28"/>
        <end position="192"/>
    </location>
</feature>
<evidence type="ECO:0000256" key="1">
    <source>
        <dbReference type="SAM" id="MobiDB-lite"/>
    </source>
</evidence>
<evidence type="ECO:0008006" key="5">
    <source>
        <dbReference type="Google" id="ProtNLM"/>
    </source>
</evidence>
<dbReference type="Gene3D" id="3.10.450.160">
    <property type="entry name" value="inner membrane protein cigr"/>
    <property type="match status" value="1"/>
</dbReference>
<keyword evidence="4" id="KW-1185">Reference proteome</keyword>
<comment type="caution">
    <text evidence="3">The sequence shown here is derived from an EMBL/GenBank/DDBJ whole genome shotgun (WGS) entry which is preliminary data.</text>
</comment>
<organism evidence="3 4">
    <name type="scientific">Desulfotignum phosphitoxidans DSM 13687</name>
    <dbReference type="NCBI Taxonomy" id="1286635"/>
    <lineage>
        <taxon>Bacteria</taxon>
        <taxon>Pseudomonadati</taxon>
        <taxon>Thermodesulfobacteriota</taxon>
        <taxon>Desulfobacteria</taxon>
        <taxon>Desulfobacterales</taxon>
        <taxon>Desulfobacteraceae</taxon>
        <taxon>Desulfotignum</taxon>
    </lineage>
</organism>
<gene>
    <name evidence="3" type="ORF">Dpo_1c07160</name>
</gene>
<feature type="compositionally biased region" description="Polar residues" evidence="1">
    <location>
        <begin position="73"/>
        <end position="82"/>
    </location>
</feature>
<dbReference type="AlphaFoldDB" id="S0G3T2"/>
<protein>
    <recommendedName>
        <fullName evidence="5">RcnB family protein</fullName>
    </recommendedName>
</protein>
<feature type="region of interest" description="Disordered" evidence="1">
    <location>
        <begin position="27"/>
        <end position="92"/>
    </location>
</feature>
<dbReference type="OrthoDB" id="5432438at2"/>
<proteinExistence type="predicted"/>
<reference evidence="3 4" key="1">
    <citation type="journal article" date="2013" name="Genome Announc.">
        <title>Draft Genome Sequence of Desulfotignum phosphitoxidans DSM 13687 Strain FiPS-3.</title>
        <authorList>
            <person name="Poehlein A."/>
            <person name="Daniel R."/>
            <person name="Simeonova D.D."/>
        </authorList>
    </citation>
    <scope>NUCLEOTIDE SEQUENCE [LARGE SCALE GENOMIC DNA]</scope>
    <source>
        <strain evidence="3 4">DSM 13687</strain>
    </source>
</reference>
<dbReference type="RefSeq" id="WP_006964322.1">
    <property type="nucleotide sequence ID" value="NZ_APJX01000001.1"/>
</dbReference>
<evidence type="ECO:0000313" key="4">
    <source>
        <dbReference type="Proteomes" id="UP000014216"/>
    </source>
</evidence>
<sequence length="192" mass="22362">MQRYMFQMSFILALVFAGIWSTGTAFADKPERGSDKNRENHRYEEKRENHRYDKKQENDRDEERRDNHRYDRTSGQGSYDGTTGNGDRKSGYFSENKKKFIHQYYSDRFRKGHCPPGLLKKDNGCLPPGQAKMWKKGQPLPREVIFYDLPSSILDQLGEPPPQHRFVRVARDILLISTGTGIVLDAFEDIGR</sequence>
<evidence type="ECO:0000256" key="2">
    <source>
        <dbReference type="SAM" id="SignalP"/>
    </source>
</evidence>
<keyword evidence="2" id="KW-0732">Signal</keyword>
<dbReference type="EMBL" id="APJX01000001">
    <property type="protein sequence ID" value="EMS81575.1"/>
    <property type="molecule type" value="Genomic_DNA"/>
</dbReference>
<feature type="compositionally biased region" description="Basic and acidic residues" evidence="1">
    <location>
        <begin position="28"/>
        <end position="72"/>
    </location>
</feature>
<feature type="signal peptide" evidence="2">
    <location>
        <begin position="1"/>
        <end position="27"/>
    </location>
</feature>